<accession>A0A2T7NQM5</accession>
<feature type="region of interest" description="Disordered" evidence="1">
    <location>
        <begin position="88"/>
        <end position="121"/>
    </location>
</feature>
<name>A0A2T7NQM5_POMCA</name>
<reference evidence="2 3" key="1">
    <citation type="submission" date="2018-04" db="EMBL/GenBank/DDBJ databases">
        <title>The genome of golden apple snail Pomacea canaliculata provides insight into stress tolerance and invasive adaptation.</title>
        <authorList>
            <person name="Liu C."/>
            <person name="Liu B."/>
            <person name="Ren Y."/>
            <person name="Zhang Y."/>
            <person name="Wang H."/>
            <person name="Li S."/>
            <person name="Jiang F."/>
            <person name="Yin L."/>
            <person name="Zhang G."/>
            <person name="Qian W."/>
            <person name="Fan W."/>
        </authorList>
    </citation>
    <scope>NUCLEOTIDE SEQUENCE [LARGE SCALE GENOMIC DNA]</scope>
    <source>
        <strain evidence="2">SZHN2017</strain>
        <tissue evidence="2">Muscle</tissue>
    </source>
</reference>
<evidence type="ECO:0000313" key="3">
    <source>
        <dbReference type="Proteomes" id="UP000245119"/>
    </source>
</evidence>
<evidence type="ECO:0000313" key="2">
    <source>
        <dbReference type="EMBL" id="PVD23452.1"/>
    </source>
</evidence>
<gene>
    <name evidence="2" type="ORF">C0Q70_16724</name>
</gene>
<feature type="compositionally biased region" description="Basic and acidic residues" evidence="1">
    <location>
        <begin position="99"/>
        <end position="111"/>
    </location>
</feature>
<protein>
    <submittedName>
        <fullName evidence="2">Uncharacterized protein</fullName>
    </submittedName>
</protein>
<organism evidence="2 3">
    <name type="scientific">Pomacea canaliculata</name>
    <name type="common">Golden apple snail</name>
    <dbReference type="NCBI Taxonomy" id="400727"/>
    <lineage>
        <taxon>Eukaryota</taxon>
        <taxon>Metazoa</taxon>
        <taxon>Spiralia</taxon>
        <taxon>Lophotrochozoa</taxon>
        <taxon>Mollusca</taxon>
        <taxon>Gastropoda</taxon>
        <taxon>Caenogastropoda</taxon>
        <taxon>Architaenioglossa</taxon>
        <taxon>Ampullarioidea</taxon>
        <taxon>Ampullariidae</taxon>
        <taxon>Pomacea</taxon>
    </lineage>
</organism>
<sequence>MGCIFNTIHDLVVQAENDASSPVQEEDHSAEWTDIILNMSGTPLSIVFGIQQGGRSGGTSHYSQTEVLPALLKGFSDRIIARQPTPHHILVKGPTPRDVSVRRPTPRDVSVRRPTPRHVSVRWPTPRHVSVRWPTPRHVSVRRPTPRDVSVRRPTPRHVSVRWPTPRHVSVRWPTPRHVSVRRPTPRHVSVRRPTPILTGVSMMYLHLHIRIHRDKFQSYVSG</sequence>
<comment type="caution">
    <text evidence="2">The sequence shown here is derived from an EMBL/GenBank/DDBJ whole genome shotgun (WGS) entry which is preliminary data.</text>
</comment>
<dbReference type="EMBL" id="PZQS01000010">
    <property type="protein sequence ID" value="PVD23452.1"/>
    <property type="molecule type" value="Genomic_DNA"/>
</dbReference>
<dbReference type="Proteomes" id="UP000245119">
    <property type="component" value="Linkage Group LG10"/>
</dbReference>
<dbReference type="AlphaFoldDB" id="A0A2T7NQM5"/>
<proteinExistence type="predicted"/>
<keyword evidence="3" id="KW-1185">Reference proteome</keyword>
<evidence type="ECO:0000256" key="1">
    <source>
        <dbReference type="SAM" id="MobiDB-lite"/>
    </source>
</evidence>